<comment type="caution">
    <text evidence="1">The sequence shown here is derived from an EMBL/GenBank/DDBJ whole genome shotgun (WGS) entry which is preliminary data.</text>
</comment>
<protein>
    <submittedName>
        <fullName evidence="1">Uncharacterized protein</fullName>
    </submittedName>
</protein>
<dbReference type="Proteomes" id="UP000821845">
    <property type="component" value="Chromosome 7"/>
</dbReference>
<proteinExistence type="predicted"/>
<accession>A0ACB7RXR5</accession>
<name>A0ACB7RXR5_HYAAI</name>
<organism evidence="1 2">
    <name type="scientific">Hyalomma asiaticum</name>
    <name type="common">Tick</name>
    <dbReference type="NCBI Taxonomy" id="266040"/>
    <lineage>
        <taxon>Eukaryota</taxon>
        <taxon>Metazoa</taxon>
        <taxon>Ecdysozoa</taxon>
        <taxon>Arthropoda</taxon>
        <taxon>Chelicerata</taxon>
        <taxon>Arachnida</taxon>
        <taxon>Acari</taxon>
        <taxon>Parasitiformes</taxon>
        <taxon>Ixodida</taxon>
        <taxon>Ixodoidea</taxon>
        <taxon>Ixodidae</taxon>
        <taxon>Hyalomminae</taxon>
        <taxon>Hyalomma</taxon>
    </lineage>
</organism>
<reference evidence="1" key="1">
    <citation type="submission" date="2020-05" db="EMBL/GenBank/DDBJ databases">
        <title>Large-scale comparative analyses of tick genomes elucidate their genetic diversity and vector capacities.</title>
        <authorList>
            <person name="Jia N."/>
            <person name="Wang J."/>
            <person name="Shi W."/>
            <person name="Du L."/>
            <person name="Sun Y."/>
            <person name="Zhan W."/>
            <person name="Jiang J."/>
            <person name="Wang Q."/>
            <person name="Zhang B."/>
            <person name="Ji P."/>
            <person name="Sakyi L.B."/>
            <person name="Cui X."/>
            <person name="Yuan T."/>
            <person name="Jiang B."/>
            <person name="Yang W."/>
            <person name="Lam T.T.-Y."/>
            <person name="Chang Q."/>
            <person name="Ding S."/>
            <person name="Wang X."/>
            <person name="Zhu J."/>
            <person name="Ruan X."/>
            <person name="Zhao L."/>
            <person name="Wei J."/>
            <person name="Que T."/>
            <person name="Du C."/>
            <person name="Cheng J."/>
            <person name="Dai P."/>
            <person name="Han X."/>
            <person name="Huang E."/>
            <person name="Gao Y."/>
            <person name="Liu J."/>
            <person name="Shao H."/>
            <person name="Ye R."/>
            <person name="Li L."/>
            <person name="Wei W."/>
            <person name="Wang X."/>
            <person name="Wang C."/>
            <person name="Yang T."/>
            <person name="Huo Q."/>
            <person name="Li W."/>
            <person name="Guo W."/>
            <person name="Chen H."/>
            <person name="Zhou L."/>
            <person name="Ni X."/>
            <person name="Tian J."/>
            <person name="Zhou Y."/>
            <person name="Sheng Y."/>
            <person name="Liu T."/>
            <person name="Pan Y."/>
            <person name="Xia L."/>
            <person name="Li J."/>
            <person name="Zhao F."/>
            <person name="Cao W."/>
        </authorList>
    </citation>
    <scope>NUCLEOTIDE SEQUENCE</scope>
    <source>
        <strain evidence="1">Hyas-2018</strain>
    </source>
</reference>
<keyword evidence="2" id="KW-1185">Reference proteome</keyword>
<sequence>MLLFLTAAGDVLVDMLAEMADRVADHSRAHSLNAVTTTSPATTADPALASIENRLFRCFDDFEPAHRQLTSRF</sequence>
<dbReference type="EMBL" id="CM023487">
    <property type="protein sequence ID" value="KAH6925687.1"/>
    <property type="molecule type" value="Genomic_DNA"/>
</dbReference>
<evidence type="ECO:0000313" key="2">
    <source>
        <dbReference type="Proteomes" id="UP000821845"/>
    </source>
</evidence>
<gene>
    <name evidence="1" type="ORF">HPB50_008560</name>
</gene>
<evidence type="ECO:0000313" key="1">
    <source>
        <dbReference type="EMBL" id="KAH6925687.1"/>
    </source>
</evidence>